<gene>
    <name evidence="1" type="ORF">BOTBODRAFT_298186</name>
</gene>
<keyword evidence="2" id="KW-1185">Reference proteome</keyword>
<dbReference type="HOGENOM" id="CLU_158086_0_0_1"/>
<name>A0A067MKV0_BOTB1</name>
<dbReference type="InParanoid" id="A0A067MKV0"/>
<dbReference type="Proteomes" id="UP000027195">
    <property type="component" value="Unassembled WGS sequence"/>
</dbReference>
<dbReference type="EMBL" id="KL198033">
    <property type="protein sequence ID" value="KDQ15320.1"/>
    <property type="molecule type" value="Genomic_DNA"/>
</dbReference>
<organism evidence="1 2">
    <name type="scientific">Botryobasidium botryosum (strain FD-172 SS1)</name>
    <dbReference type="NCBI Taxonomy" id="930990"/>
    <lineage>
        <taxon>Eukaryota</taxon>
        <taxon>Fungi</taxon>
        <taxon>Dikarya</taxon>
        <taxon>Basidiomycota</taxon>
        <taxon>Agaricomycotina</taxon>
        <taxon>Agaricomycetes</taxon>
        <taxon>Cantharellales</taxon>
        <taxon>Botryobasidiaceae</taxon>
        <taxon>Botryobasidium</taxon>
    </lineage>
</organism>
<reference evidence="2" key="1">
    <citation type="journal article" date="2014" name="Proc. Natl. Acad. Sci. U.S.A.">
        <title>Extensive sampling of basidiomycete genomes demonstrates inadequacy of the white-rot/brown-rot paradigm for wood decay fungi.</title>
        <authorList>
            <person name="Riley R."/>
            <person name="Salamov A.A."/>
            <person name="Brown D.W."/>
            <person name="Nagy L.G."/>
            <person name="Floudas D."/>
            <person name="Held B.W."/>
            <person name="Levasseur A."/>
            <person name="Lombard V."/>
            <person name="Morin E."/>
            <person name="Otillar R."/>
            <person name="Lindquist E.A."/>
            <person name="Sun H."/>
            <person name="LaButti K.M."/>
            <person name="Schmutz J."/>
            <person name="Jabbour D."/>
            <person name="Luo H."/>
            <person name="Baker S.E."/>
            <person name="Pisabarro A.G."/>
            <person name="Walton J.D."/>
            <person name="Blanchette R.A."/>
            <person name="Henrissat B."/>
            <person name="Martin F."/>
            <person name="Cullen D."/>
            <person name="Hibbett D.S."/>
            <person name="Grigoriev I.V."/>
        </authorList>
    </citation>
    <scope>NUCLEOTIDE SEQUENCE [LARGE SCALE GENOMIC DNA]</scope>
    <source>
        <strain evidence="2">FD-172 SS1</strain>
    </source>
</reference>
<evidence type="ECO:0000313" key="2">
    <source>
        <dbReference type="Proteomes" id="UP000027195"/>
    </source>
</evidence>
<sequence length="132" mass="15138">MYHNINFFSDWDPQEDVGGLVHKLSVSVVKMFWGSFIQRFTPILPHWLAPCQVICTSQHLLLEFLLWLLSCSGMHMGRDLLHPRSRRSWSFISHQAGPMLSGLKLRKSLGLLLSTTLSGRLMGSSRLSWRIC</sequence>
<protein>
    <submittedName>
        <fullName evidence="1">Uncharacterized protein</fullName>
    </submittedName>
</protein>
<accession>A0A067MKV0</accession>
<evidence type="ECO:0000313" key="1">
    <source>
        <dbReference type="EMBL" id="KDQ15320.1"/>
    </source>
</evidence>
<dbReference type="AlphaFoldDB" id="A0A067MKV0"/>
<proteinExistence type="predicted"/>